<accession>A0A0C3Q0A6</accession>
<gene>
    <name evidence="1" type="ORF">M407DRAFT_35149</name>
</gene>
<sequence length="109" mass="11297">MLATSATARTGSPPAGTTLITTIRPLLSVTATTTAPTTTVTSTSRTTTTSSNTVFHPFAPGRANSTSMSLSQLVDYYDNIQIGGIDSSLGAKKLIEGVFVNVVVRLTAF</sequence>
<proteinExistence type="predicted"/>
<dbReference type="EMBL" id="KN824235">
    <property type="protein sequence ID" value="KIO15309.1"/>
    <property type="molecule type" value="Genomic_DNA"/>
</dbReference>
<reference evidence="2" key="2">
    <citation type="submission" date="2015-01" db="EMBL/GenBank/DDBJ databases">
        <title>Evolutionary Origins and Diversification of the Mycorrhizal Mutualists.</title>
        <authorList>
            <consortium name="DOE Joint Genome Institute"/>
            <consortium name="Mycorrhizal Genomics Consortium"/>
            <person name="Kohler A."/>
            <person name="Kuo A."/>
            <person name="Nagy L.G."/>
            <person name="Floudas D."/>
            <person name="Copeland A."/>
            <person name="Barry K.W."/>
            <person name="Cichocki N."/>
            <person name="Veneault-Fourrey C."/>
            <person name="LaButti K."/>
            <person name="Lindquist E.A."/>
            <person name="Lipzen A."/>
            <person name="Lundell T."/>
            <person name="Morin E."/>
            <person name="Murat C."/>
            <person name="Riley R."/>
            <person name="Ohm R."/>
            <person name="Sun H."/>
            <person name="Tunlid A."/>
            <person name="Henrissat B."/>
            <person name="Grigoriev I.V."/>
            <person name="Hibbett D.S."/>
            <person name="Martin F."/>
        </authorList>
    </citation>
    <scope>NUCLEOTIDE SEQUENCE [LARGE SCALE GENOMIC DNA]</scope>
    <source>
        <strain evidence="2">MUT 4182</strain>
    </source>
</reference>
<dbReference type="AlphaFoldDB" id="A0A0C3Q0A6"/>
<organism evidence="1 2">
    <name type="scientific">Tulasnella calospora MUT 4182</name>
    <dbReference type="NCBI Taxonomy" id="1051891"/>
    <lineage>
        <taxon>Eukaryota</taxon>
        <taxon>Fungi</taxon>
        <taxon>Dikarya</taxon>
        <taxon>Basidiomycota</taxon>
        <taxon>Agaricomycotina</taxon>
        <taxon>Agaricomycetes</taxon>
        <taxon>Cantharellales</taxon>
        <taxon>Tulasnellaceae</taxon>
        <taxon>Tulasnella</taxon>
    </lineage>
</organism>
<evidence type="ECO:0000313" key="2">
    <source>
        <dbReference type="Proteomes" id="UP000054248"/>
    </source>
</evidence>
<dbReference type="HOGENOM" id="CLU_2185875_0_0_1"/>
<protein>
    <submittedName>
        <fullName evidence="1">Uncharacterized protein</fullName>
    </submittedName>
</protein>
<dbReference type="Proteomes" id="UP000054248">
    <property type="component" value="Unassembled WGS sequence"/>
</dbReference>
<keyword evidence="2" id="KW-1185">Reference proteome</keyword>
<name>A0A0C3Q0A6_9AGAM</name>
<evidence type="ECO:0000313" key="1">
    <source>
        <dbReference type="EMBL" id="KIO15309.1"/>
    </source>
</evidence>
<reference evidence="1 2" key="1">
    <citation type="submission" date="2014-04" db="EMBL/GenBank/DDBJ databases">
        <authorList>
            <consortium name="DOE Joint Genome Institute"/>
            <person name="Kuo A."/>
            <person name="Girlanda M."/>
            <person name="Perotto S."/>
            <person name="Kohler A."/>
            <person name="Nagy L.G."/>
            <person name="Floudas D."/>
            <person name="Copeland A."/>
            <person name="Barry K.W."/>
            <person name="Cichocki N."/>
            <person name="Veneault-Fourrey C."/>
            <person name="LaButti K."/>
            <person name="Lindquist E.A."/>
            <person name="Lipzen A."/>
            <person name="Lundell T."/>
            <person name="Morin E."/>
            <person name="Murat C."/>
            <person name="Sun H."/>
            <person name="Tunlid A."/>
            <person name="Henrissat B."/>
            <person name="Grigoriev I.V."/>
            <person name="Hibbett D.S."/>
            <person name="Martin F."/>
            <person name="Nordberg H.P."/>
            <person name="Cantor M.N."/>
            <person name="Hua S.X."/>
        </authorList>
    </citation>
    <scope>NUCLEOTIDE SEQUENCE [LARGE SCALE GENOMIC DNA]</scope>
    <source>
        <strain evidence="1 2">MUT 4182</strain>
    </source>
</reference>